<feature type="region of interest" description="Disordered" evidence="1">
    <location>
        <begin position="87"/>
        <end position="107"/>
    </location>
</feature>
<sequence length="143" mass="15395">MHLSFTHSINSLYGKGHGSQVLPLCASVHEAPGPLLDVTQNSRTAGLQASGNSWSHCLILQMRWSVTTEGQGRTANRSPILGPQFRVSGSQRHCERKPRPPEAGLWRETSSQPQGLKINVPAPAVHCPCSHSYALGISTGISH</sequence>
<dbReference type="AlphaFoldDB" id="A0A7J7WR66"/>
<reference evidence="2 3" key="1">
    <citation type="journal article" date="2020" name="Nature">
        <title>Six reference-quality genomes reveal evolution of bat adaptations.</title>
        <authorList>
            <person name="Jebb D."/>
            <person name="Huang Z."/>
            <person name="Pippel M."/>
            <person name="Hughes G.M."/>
            <person name="Lavrichenko K."/>
            <person name="Devanna P."/>
            <person name="Winkler S."/>
            <person name="Jermiin L.S."/>
            <person name="Skirmuntt E.C."/>
            <person name="Katzourakis A."/>
            <person name="Burkitt-Gray L."/>
            <person name="Ray D.A."/>
            <person name="Sullivan K.A.M."/>
            <person name="Roscito J.G."/>
            <person name="Kirilenko B.M."/>
            <person name="Davalos L.M."/>
            <person name="Corthals A.P."/>
            <person name="Power M.L."/>
            <person name="Jones G."/>
            <person name="Ransome R.D."/>
            <person name="Dechmann D.K.N."/>
            <person name="Locatelli A.G."/>
            <person name="Puechmaille S.J."/>
            <person name="Fedrigo O."/>
            <person name="Jarvis E.D."/>
            <person name="Hiller M."/>
            <person name="Vernes S.C."/>
            <person name="Myers E.W."/>
            <person name="Teeling E.C."/>
        </authorList>
    </citation>
    <scope>NUCLEOTIDE SEQUENCE [LARGE SCALE GENOMIC DNA]</scope>
    <source>
        <strain evidence="2">MRhiFer1</strain>
        <tissue evidence="2">Lung</tissue>
    </source>
</reference>
<name>A0A7J7WR66_RHIFE</name>
<organism evidence="2 3">
    <name type="scientific">Rhinolophus ferrumequinum</name>
    <name type="common">Greater horseshoe bat</name>
    <dbReference type="NCBI Taxonomy" id="59479"/>
    <lineage>
        <taxon>Eukaryota</taxon>
        <taxon>Metazoa</taxon>
        <taxon>Chordata</taxon>
        <taxon>Craniata</taxon>
        <taxon>Vertebrata</taxon>
        <taxon>Euteleostomi</taxon>
        <taxon>Mammalia</taxon>
        <taxon>Eutheria</taxon>
        <taxon>Laurasiatheria</taxon>
        <taxon>Chiroptera</taxon>
        <taxon>Yinpterochiroptera</taxon>
        <taxon>Rhinolophoidea</taxon>
        <taxon>Rhinolophidae</taxon>
        <taxon>Rhinolophinae</taxon>
        <taxon>Rhinolophus</taxon>
    </lineage>
</organism>
<dbReference type="EMBL" id="JACAGC010000010">
    <property type="protein sequence ID" value="KAF6339736.1"/>
    <property type="molecule type" value="Genomic_DNA"/>
</dbReference>
<proteinExistence type="predicted"/>
<evidence type="ECO:0000313" key="2">
    <source>
        <dbReference type="EMBL" id="KAF6339736.1"/>
    </source>
</evidence>
<accession>A0A7J7WR66</accession>
<dbReference type="Proteomes" id="UP000585614">
    <property type="component" value="Unassembled WGS sequence"/>
</dbReference>
<gene>
    <name evidence="2" type="ORF">mRhiFer1_008015</name>
</gene>
<protein>
    <submittedName>
        <fullName evidence="2">Uncharacterized protein</fullName>
    </submittedName>
</protein>
<evidence type="ECO:0000313" key="3">
    <source>
        <dbReference type="Proteomes" id="UP000585614"/>
    </source>
</evidence>
<evidence type="ECO:0000256" key="1">
    <source>
        <dbReference type="SAM" id="MobiDB-lite"/>
    </source>
</evidence>
<comment type="caution">
    <text evidence="2">The sequence shown here is derived from an EMBL/GenBank/DDBJ whole genome shotgun (WGS) entry which is preliminary data.</text>
</comment>